<name>H9NN91_9PROT</name>
<dbReference type="GO" id="GO:0046872">
    <property type="term" value="F:metal ion binding"/>
    <property type="evidence" value="ECO:0007669"/>
    <property type="project" value="UniProtKB-KW"/>
</dbReference>
<dbReference type="SMR" id="H9NN91"/>
<evidence type="ECO:0000256" key="4">
    <source>
        <dbReference type="ARBA" id="ARBA00022982"/>
    </source>
</evidence>
<evidence type="ECO:0000259" key="6">
    <source>
        <dbReference type="Pfam" id="PF09459"/>
    </source>
</evidence>
<gene>
    <name evidence="7" type="primary">s25dC</name>
</gene>
<dbReference type="GO" id="GO:0020037">
    <property type="term" value="F:heme binding"/>
    <property type="evidence" value="ECO:0007669"/>
    <property type="project" value="InterPro"/>
</dbReference>
<dbReference type="BRENDA" id="1.17.99.10">
    <property type="organism ID" value="17532"/>
</dbReference>
<dbReference type="BioCyc" id="MetaCyc:MONOMER-21202"/>
<keyword evidence="4" id="KW-0249">Electron transport</keyword>
<dbReference type="Gene3D" id="2.60.40.1190">
    <property type="match status" value="1"/>
</dbReference>
<evidence type="ECO:0000256" key="2">
    <source>
        <dbReference type="ARBA" id="ARBA00022617"/>
    </source>
</evidence>
<reference evidence="7" key="1">
    <citation type="journal article" date="2012" name="J. Biol. Chem.">
        <title>Molybdoenzyme that catalyzes the anaerobic hydroxylation of a tertiary carbon atom in the side chain of cholesterol.</title>
        <authorList>
            <person name="Dermer J."/>
            <person name="Fuchs G."/>
        </authorList>
    </citation>
    <scope>NUCLEOTIDE SEQUENCE</scope>
    <source>
        <strain evidence="7">Chol-1ST</strain>
    </source>
</reference>
<evidence type="ECO:0000313" key="7">
    <source>
        <dbReference type="EMBL" id="AFF61327.1"/>
    </source>
</evidence>
<sequence>MKVTYTSAATAEQLLDAEDAVWQQSGLESVSLQGTPWAMQPTAAIRNSWEHKKIGAVGKVELRALHNGEYLAFHLSWADANHNTSHGDNSVWPDAAAVALPLHEDTPLMTMGAPELPMAAWYWRADDKDMGYQVVAQGPGSSQIVDKTVRTRAKWADGRWSVVIARTFKSVDSPNVIQLEPGQRSRFGIAIWEGGQQERGGLKAYSGDWLPLEIAGQ</sequence>
<dbReference type="EMBL" id="JQ292993">
    <property type="protein sequence ID" value="AFF61327.1"/>
    <property type="molecule type" value="Genomic_DNA"/>
</dbReference>
<keyword evidence="1" id="KW-0813">Transport</keyword>
<dbReference type="KEGG" id="ag:AFF61327"/>
<accession>H9NN91</accession>
<dbReference type="Pfam" id="PF09459">
    <property type="entry name" value="EB_dh"/>
    <property type="match status" value="2"/>
</dbReference>
<organism evidence="7">
    <name type="scientific">Sterolibacterium denitrificans</name>
    <dbReference type="NCBI Taxonomy" id="157592"/>
    <lineage>
        <taxon>Bacteria</taxon>
        <taxon>Pseudomonadati</taxon>
        <taxon>Pseudomonadota</taxon>
        <taxon>Betaproteobacteria</taxon>
        <taxon>Nitrosomonadales</taxon>
        <taxon>Sterolibacteriaceae</taxon>
        <taxon>Sterolibacterium</taxon>
    </lineage>
</organism>
<evidence type="ECO:0000256" key="1">
    <source>
        <dbReference type="ARBA" id="ARBA00022448"/>
    </source>
</evidence>
<feature type="domain" description="Cytochrome c-552/DMSO reductase-like haem-binding" evidence="6">
    <location>
        <begin position="20"/>
        <end position="136"/>
    </location>
</feature>
<dbReference type="AlphaFoldDB" id="H9NN91"/>
<keyword evidence="3" id="KW-0479">Metal-binding</keyword>
<evidence type="ECO:0000256" key="5">
    <source>
        <dbReference type="ARBA" id="ARBA00023004"/>
    </source>
</evidence>
<evidence type="ECO:0000256" key="3">
    <source>
        <dbReference type="ARBA" id="ARBA00022723"/>
    </source>
</evidence>
<keyword evidence="5" id="KW-0408">Iron</keyword>
<dbReference type="InterPro" id="IPR019020">
    <property type="entry name" value="Cyt-c552/DMSO_Rdtase_haem-bd"/>
</dbReference>
<proteinExistence type="predicted"/>
<protein>
    <submittedName>
        <fullName evidence="7">Steroid C25 dehydrogenase gamma subunit</fullName>
    </submittedName>
</protein>
<keyword evidence="2" id="KW-0349">Heme</keyword>
<feature type="domain" description="Cytochrome c-552/DMSO reductase-like haem-binding" evidence="6">
    <location>
        <begin position="147"/>
        <end position="203"/>
    </location>
</feature>